<evidence type="ECO:0000313" key="3">
    <source>
        <dbReference type="Proteomes" id="UP000281553"/>
    </source>
</evidence>
<proteinExistence type="predicted"/>
<name>A0A3P6V437_DIBLA</name>
<reference evidence="2 3" key="1">
    <citation type="submission" date="2018-11" db="EMBL/GenBank/DDBJ databases">
        <authorList>
            <consortium name="Pathogen Informatics"/>
        </authorList>
    </citation>
    <scope>NUCLEOTIDE SEQUENCE [LARGE SCALE GENOMIC DNA]</scope>
</reference>
<feature type="region of interest" description="Disordered" evidence="1">
    <location>
        <begin position="55"/>
        <end position="79"/>
    </location>
</feature>
<dbReference type="Proteomes" id="UP000281553">
    <property type="component" value="Unassembled WGS sequence"/>
</dbReference>
<organism evidence="2 3">
    <name type="scientific">Dibothriocephalus latus</name>
    <name type="common">Fish tapeworm</name>
    <name type="synonym">Diphyllobothrium latum</name>
    <dbReference type="NCBI Taxonomy" id="60516"/>
    <lineage>
        <taxon>Eukaryota</taxon>
        <taxon>Metazoa</taxon>
        <taxon>Spiralia</taxon>
        <taxon>Lophotrochozoa</taxon>
        <taxon>Platyhelminthes</taxon>
        <taxon>Cestoda</taxon>
        <taxon>Eucestoda</taxon>
        <taxon>Diphyllobothriidea</taxon>
        <taxon>Diphyllobothriidae</taxon>
        <taxon>Dibothriocephalus</taxon>
    </lineage>
</organism>
<dbReference type="EMBL" id="UYRU01043997">
    <property type="protein sequence ID" value="VDK84831.1"/>
    <property type="molecule type" value="Genomic_DNA"/>
</dbReference>
<keyword evidence="3" id="KW-1185">Reference proteome</keyword>
<feature type="compositionally biased region" description="Basic and acidic residues" evidence="1">
    <location>
        <begin position="56"/>
        <end position="65"/>
    </location>
</feature>
<accession>A0A3P6V437</accession>
<evidence type="ECO:0000256" key="1">
    <source>
        <dbReference type="SAM" id="MobiDB-lite"/>
    </source>
</evidence>
<evidence type="ECO:0000313" key="2">
    <source>
        <dbReference type="EMBL" id="VDK84831.1"/>
    </source>
</evidence>
<dbReference type="AlphaFoldDB" id="A0A3P6V437"/>
<sequence>MNGGMTVACRGHQWRANSEKLLPALKQSATAEVGTVMLETRFCRPEPLLLVTRNAVGRDEDRKQAADGNTRQAAGHPGNRADVLVELTVKYYLLCCSAFSSEHVTGGNNRR</sequence>
<protein>
    <submittedName>
        <fullName evidence="2">Uncharacterized protein</fullName>
    </submittedName>
</protein>
<gene>
    <name evidence="2" type="ORF">DILT_LOCUS3639</name>
</gene>